<organism evidence="5 6">
    <name type="scientific">Populus tomentosa</name>
    <name type="common">Chinese white poplar</name>
    <dbReference type="NCBI Taxonomy" id="118781"/>
    <lineage>
        <taxon>Eukaryota</taxon>
        <taxon>Viridiplantae</taxon>
        <taxon>Streptophyta</taxon>
        <taxon>Embryophyta</taxon>
        <taxon>Tracheophyta</taxon>
        <taxon>Spermatophyta</taxon>
        <taxon>Magnoliopsida</taxon>
        <taxon>eudicotyledons</taxon>
        <taxon>Gunneridae</taxon>
        <taxon>Pentapetalae</taxon>
        <taxon>rosids</taxon>
        <taxon>fabids</taxon>
        <taxon>Malpighiales</taxon>
        <taxon>Salicaceae</taxon>
        <taxon>Saliceae</taxon>
        <taxon>Populus</taxon>
    </lineage>
</organism>
<comment type="caution">
    <text evidence="5">The sequence shown here is derived from an EMBL/GenBank/DDBJ whole genome shotgun (WGS) entry which is preliminary data.</text>
</comment>
<evidence type="ECO:0000256" key="1">
    <source>
        <dbReference type="ARBA" id="ARBA00004613"/>
    </source>
</evidence>
<reference evidence="5" key="1">
    <citation type="journal article" date="2020" name="bioRxiv">
        <title>Hybrid origin of Populus tomentosa Carr. identified through genome sequencing and phylogenomic analysis.</title>
        <authorList>
            <person name="An X."/>
            <person name="Gao K."/>
            <person name="Chen Z."/>
            <person name="Li J."/>
            <person name="Yang X."/>
            <person name="Yang X."/>
            <person name="Zhou J."/>
            <person name="Guo T."/>
            <person name="Zhao T."/>
            <person name="Huang S."/>
            <person name="Miao D."/>
            <person name="Khan W.U."/>
            <person name="Rao P."/>
            <person name="Ye M."/>
            <person name="Lei B."/>
            <person name="Liao W."/>
            <person name="Wang J."/>
            <person name="Ji L."/>
            <person name="Li Y."/>
            <person name="Guo B."/>
            <person name="Mustafa N.S."/>
            <person name="Li S."/>
            <person name="Yun Q."/>
            <person name="Keller S.R."/>
            <person name="Mao J."/>
            <person name="Zhang R."/>
            <person name="Strauss S.H."/>
        </authorList>
    </citation>
    <scope>NUCLEOTIDE SEQUENCE</scope>
    <source>
        <strain evidence="5">GM15</strain>
        <tissue evidence="5">Leaf</tissue>
    </source>
</reference>
<evidence type="ECO:0000256" key="3">
    <source>
        <dbReference type="ARBA" id="ARBA00022729"/>
    </source>
</evidence>
<comment type="subcellular location">
    <subcellularLocation>
        <location evidence="1">Secreted</location>
    </subcellularLocation>
</comment>
<dbReference type="Pfam" id="PF24300">
    <property type="entry name" value="KWL1"/>
    <property type="match status" value="1"/>
</dbReference>
<proteinExistence type="predicted"/>
<keyword evidence="6" id="KW-1185">Reference proteome</keyword>
<dbReference type="OrthoDB" id="406505at2759"/>
<dbReference type="CDD" id="cd22270">
    <property type="entry name" value="DPBB_kiwellin-like"/>
    <property type="match status" value="1"/>
</dbReference>
<keyword evidence="2" id="KW-0964">Secreted</keyword>
<sequence>MHTPCLKHAQTWKTQCLLCLFPSFSSSSLFHCLQALPFLHLICINGKCNDDPDVGTATGESPSPPSNIDCKPSGTLRCKRKSFPRFTCSPPVTSFTKASLTLNDFSEGGEGGAPSECDENFHEKTERVVALSTGWNAGGSRCGKMIKITARNGRSVLANVVDGCDSERAGLPPWRNNIVDGSDAVWEALKLNGDLGAVDVTWSLA</sequence>
<dbReference type="InterPro" id="IPR039271">
    <property type="entry name" value="Kiwellin-like"/>
</dbReference>
<evidence type="ECO:0000313" key="5">
    <source>
        <dbReference type="EMBL" id="KAG6760695.1"/>
    </source>
</evidence>
<dbReference type="PANTHER" id="PTHR33191">
    <property type="entry name" value="RIPENING-RELATED PROTEIN 2-RELATED"/>
    <property type="match status" value="1"/>
</dbReference>
<feature type="chain" id="PRO_5036505750" evidence="4">
    <location>
        <begin position="36"/>
        <end position="205"/>
    </location>
</feature>
<dbReference type="Proteomes" id="UP000886885">
    <property type="component" value="Chromosome 9D"/>
</dbReference>
<evidence type="ECO:0000256" key="2">
    <source>
        <dbReference type="ARBA" id="ARBA00022525"/>
    </source>
</evidence>
<gene>
    <name evidence="5" type="ORF">POTOM_033874</name>
</gene>
<dbReference type="PANTHER" id="PTHR33191:SF9">
    <property type="entry name" value="RIPENING-RELATED PROTEIN 2-RELATED"/>
    <property type="match status" value="1"/>
</dbReference>
<name>A0A8X7Z259_POPTO</name>
<accession>A0A8X7Z259</accession>
<evidence type="ECO:0000313" key="6">
    <source>
        <dbReference type="Proteomes" id="UP000886885"/>
    </source>
</evidence>
<protein>
    <submittedName>
        <fullName evidence="5">Uncharacterized protein</fullName>
    </submittedName>
</protein>
<keyword evidence="3 4" id="KW-0732">Signal</keyword>
<evidence type="ECO:0000256" key="4">
    <source>
        <dbReference type="SAM" id="SignalP"/>
    </source>
</evidence>
<dbReference type="EMBL" id="JAAWWB010000018">
    <property type="protein sequence ID" value="KAG6760695.1"/>
    <property type="molecule type" value="Genomic_DNA"/>
</dbReference>
<dbReference type="GO" id="GO:0005576">
    <property type="term" value="C:extracellular region"/>
    <property type="evidence" value="ECO:0007669"/>
    <property type="project" value="UniProtKB-SubCell"/>
</dbReference>
<feature type="signal peptide" evidence="4">
    <location>
        <begin position="1"/>
        <end position="35"/>
    </location>
</feature>
<dbReference type="AlphaFoldDB" id="A0A8X7Z259"/>